<evidence type="ECO:0000256" key="1">
    <source>
        <dbReference type="ARBA" id="ARBA00001954"/>
    </source>
</evidence>
<proteinExistence type="predicted"/>
<evidence type="ECO:0000256" key="3">
    <source>
        <dbReference type="ARBA" id="ARBA00022763"/>
    </source>
</evidence>
<dbReference type="InterPro" id="IPR027450">
    <property type="entry name" value="AlkB-like"/>
</dbReference>
<keyword evidence="11" id="KW-1185">Reference proteome</keyword>
<gene>
    <name evidence="10" type="ORF">CWE08_05735</name>
</gene>
<keyword evidence="8" id="KW-0234">DNA repair</keyword>
<evidence type="ECO:0000313" key="10">
    <source>
        <dbReference type="EMBL" id="RUO21094.1"/>
    </source>
</evidence>
<keyword evidence="5 10" id="KW-0223">Dioxygenase</keyword>
<dbReference type="FunFam" id="2.60.120.590:FF:000004">
    <property type="entry name" value="DNA oxidative demethylase ALKBH2"/>
    <property type="match status" value="1"/>
</dbReference>
<sequence length="196" mass="22544">MDGCKSLKLPLVDAEIAYIADFFSNDEADRIYTALLDELSWHQGDVHVFGKWYKTPRLQAWHGDNSLVYRYSGKALTTEPWTKTLIEVRSRLEAAGFAPNAVLANQYRDGSDKMGWHSDDEPELGEQPVILSLSFGAVRDFDLRHKKTKTTHRISLEHGSLLVMKGSTQKFWQHQLPQRKREKSPRINLTFRTIIT</sequence>
<keyword evidence="7" id="KW-0408">Iron</keyword>
<dbReference type="AlphaFoldDB" id="A0A432VWL1"/>
<comment type="cofactor">
    <cofactor evidence="1">
        <name>Fe(2+)</name>
        <dbReference type="ChEBI" id="CHEBI:29033"/>
    </cofactor>
</comment>
<protein>
    <submittedName>
        <fullName evidence="10">Alpha-ketoglutarate-dependent dioxygenase AlkB</fullName>
    </submittedName>
</protein>
<dbReference type="GO" id="GO:0051213">
    <property type="term" value="F:dioxygenase activity"/>
    <property type="evidence" value="ECO:0007669"/>
    <property type="project" value="UniProtKB-KW"/>
</dbReference>
<dbReference type="InterPro" id="IPR037151">
    <property type="entry name" value="AlkB-like_sf"/>
</dbReference>
<evidence type="ECO:0000259" key="9">
    <source>
        <dbReference type="PROSITE" id="PS51471"/>
    </source>
</evidence>
<keyword evidence="3" id="KW-0227">DNA damage</keyword>
<dbReference type="Pfam" id="PF13532">
    <property type="entry name" value="2OG-FeII_Oxy_2"/>
    <property type="match status" value="1"/>
</dbReference>
<evidence type="ECO:0000256" key="6">
    <source>
        <dbReference type="ARBA" id="ARBA00023002"/>
    </source>
</evidence>
<evidence type="ECO:0000256" key="7">
    <source>
        <dbReference type="ARBA" id="ARBA00023004"/>
    </source>
</evidence>
<dbReference type="GO" id="GO:0032451">
    <property type="term" value="F:demethylase activity"/>
    <property type="evidence" value="ECO:0007669"/>
    <property type="project" value="UniProtKB-ARBA"/>
</dbReference>
<dbReference type="PANTHER" id="PTHR31212:SF4">
    <property type="entry name" value="ALPHA-KETOGLUTARATE-DEPENDENT DIOXYGENASE ALKB HOMOLOG 3"/>
    <property type="match status" value="1"/>
</dbReference>
<dbReference type="EMBL" id="PIPJ01000003">
    <property type="protein sequence ID" value="RUO21094.1"/>
    <property type="molecule type" value="Genomic_DNA"/>
</dbReference>
<evidence type="ECO:0000313" key="11">
    <source>
        <dbReference type="Proteomes" id="UP000288395"/>
    </source>
</evidence>
<accession>A0A432VWL1</accession>
<dbReference type="GO" id="GO:0016787">
    <property type="term" value="F:hydrolase activity"/>
    <property type="evidence" value="ECO:0007669"/>
    <property type="project" value="UniProtKB-ARBA"/>
</dbReference>
<dbReference type="OrthoDB" id="190276at2"/>
<dbReference type="GO" id="GO:0016705">
    <property type="term" value="F:oxidoreductase activity, acting on paired donors, with incorporation or reduction of molecular oxygen"/>
    <property type="evidence" value="ECO:0007669"/>
    <property type="project" value="UniProtKB-ARBA"/>
</dbReference>
<dbReference type="Gene3D" id="2.60.120.590">
    <property type="entry name" value="Alpha-ketoglutarate-dependent dioxygenase AlkB-like"/>
    <property type="match status" value="1"/>
</dbReference>
<keyword evidence="4" id="KW-0460">Magnesium</keyword>
<dbReference type="PANTHER" id="PTHR31212">
    <property type="entry name" value="ALPHA-KETOGLUTARATE-DEPENDENT DIOXYGENASE ALKB HOMOLOG 3"/>
    <property type="match status" value="1"/>
</dbReference>
<evidence type="ECO:0000256" key="2">
    <source>
        <dbReference type="ARBA" id="ARBA00022723"/>
    </source>
</evidence>
<evidence type="ECO:0000256" key="8">
    <source>
        <dbReference type="ARBA" id="ARBA00023204"/>
    </source>
</evidence>
<evidence type="ECO:0000256" key="4">
    <source>
        <dbReference type="ARBA" id="ARBA00022842"/>
    </source>
</evidence>
<dbReference type="InterPro" id="IPR032854">
    <property type="entry name" value="ALKBH3"/>
</dbReference>
<organism evidence="10 11">
    <name type="scientific">Aliidiomarina iranensis</name>
    <dbReference type="NCBI Taxonomy" id="1434071"/>
    <lineage>
        <taxon>Bacteria</taxon>
        <taxon>Pseudomonadati</taxon>
        <taxon>Pseudomonadota</taxon>
        <taxon>Gammaproteobacteria</taxon>
        <taxon>Alteromonadales</taxon>
        <taxon>Idiomarinaceae</taxon>
        <taxon>Aliidiomarina</taxon>
    </lineage>
</organism>
<comment type="caution">
    <text evidence="10">The sequence shown here is derived from an EMBL/GenBank/DDBJ whole genome shotgun (WGS) entry which is preliminary data.</text>
</comment>
<dbReference type="SUPFAM" id="SSF51197">
    <property type="entry name" value="Clavaminate synthase-like"/>
    <property type="match status" value="1"/>
</dbReference>
<evidence type="ECO:0000256" key="5">
    <source>
        <dbReference type="ARBA" id="ARBA00022964"/>
    </source>
</evidence>
<feature type="domain" description="Fe2OG dioxygenase" evidence="9">
    <location>
        <begin position="98"/>
        <end position="195"/>
    </location>
</feature>
<dbReference type="PROSITE" id="PS51471">
    <property type="entry name" value="FE2OG_OXY"/>
    <property type="match status" value="1"/>
</dbReference>
<keyword evidence="2" id="KW-0479">Metal-binding</keyword>
<dbReference type="GO" id="GO:0046872">
    <property type="term" value="F:metal ion binding"/>
    <property type="evidence" value="ECO:0007669"/>
    <property type="project" value="UniProtKB-KW"/>
</dbReference>
<dbReference type="GO" id="GO:0006307">
    <property type="term" value="P:DNA alkylation repair"/>
    <property type="evidence" value="ECO:0007669"/>
    <property type="project" value="InterPro"/>
</dbReference>
<name>A0A432VWL1_9GAMM</name>
<reference evidence="11" key="1">
    <citation type="journal article" date="2018" name="Front. Microbiol.">
        <title>Genome-Based Analysis Reveals the Taxonomy and Diversity of the Family Idiomarinaceae.</title>
        <authorList>
            <person name="Liu Y."/>
            <person name="Lai Q."/>
            <person name="Shao Z."/>
        </authorList>
    </citation>
    <scope>NUCLEOTIDE SEQUENCE [LARGE SCALE GENOMIC DNA]</scope>
    <source>
        <strain evidence="11">GBPy7</strain>
    </source>
</reference>
<dbReference type="GO" id="GO:0140097">
    <property type="term" value="F:catalytic activity, acting on DNA"/>
    <property type="evidence" value="ECO:0007669"/>
    <property type="project" value="UniProtKB-ARBA"/>
</dbReference>
<keyword evidence="6" id="KW-0560">Oxidoreductase</keyword>
<dbReference type="InterPro" id="IPR005123">
    <property type="entry name" value="Oxoglu/Fe-dep_dioxygenase_dom"/>
</dbReference>
<dbReference type="Proteomes" id="UP000288395">
    <property type="component" value="Unassembled WGS sequence"/>
</dbReference>